<dbReference type="AlphaFoldDB" id="A0A3N2AS86"/>
<dbReference type="EMBL" id="RKHJ01000001">
    <property type="protein sequence ID" value="ROR65846.1"/>
    <property type="molecule type" value="Genomic_DNA"/>
</dbReference>
<comment type="caution">
    <text evidence="3">The sequence shown here is derived from an EMBL/GenBank/DDBJ whole genome shotgun (WGS) entry which is preliminary data.</text>
</comment>
<dbReference type="Proteomes" id="UP000275456">
    <property type="component" value="Unassembled WGS sequence"/>
</dbReference>
<keyword evidence="4" id="KW-1185">Reference proteome</keyword>
<evidence type="ECO:0000313" key="4">
    <source>
        <dbReference type="Proteomes" id="UP000275456"/>
    </source>
</evidence>
<feature type="transmembrane region" description="Helical" evidence="2">
    <location>
        <begin position="93"/>
        <end position="111"/>
    </location>
</feature>
<evidence type="ECO:0000256" key="2">
    <source>
        <dbReference type="SAM" id="Phobius"/>
    </source>
</evidence>
<keyword evidence="2" id="KW-0472">Membrane</keyword>
<dbReference type="PANTHER" id="PTHR28008:SF1">
    <property type="entry name" value="DOMAIN PROTEIN, PUTATIVE (AFU_ORTHOLOGUE AFUA_3G10980)-RELATED"/>
    <property type="match status" value="1"/>
</dbReference>
<keyword evidence="2" id="KW-0812">Transmembrane</keyword>
<protein>
    <recommendedName>
        <fullName evidence="5">VanZ family protein</fullName>
    </recommendedName>
</protein>
<accession>A0A3N2AS86</accession>
<feature type="transmembrane region" description="Helical" evidence="2">
    <location>
        <begin position="6"/>
        <end position="26"/>
    </location>
</feature>
<evidence type="ECO:0000256" key="1">
    <source>
        <dbReference type="SAM" id="MobiDB-lite"/>
    </source>
</evidence>
<evidence type="ECO:0008006" key="5">
    <source>
        <dbReference type="Google" id="ProtNLM"/>
    </source>
</evidence>
<sequence>MGWIGRRGWLVLFALAIVVQLVGLYAPRAPSGGGIPGLDKVAHAAMFLAPALLGLLAGIRPVVLAPLLVIHAVVSEVVQHLALGERSGDPWDAVADIVGVAIGLAVGSALVQRARDRGSAGRAGDGRGSGSRTGPGAPPA</sequence>
<keyword evidence="2" id="KW-1133">Transmembrane helix</keyword>
<feature type="transmembrane region" description="Helical" evidence="2">
    <location>
        <begin position="47"/>
        <end position="73"/>
    </location>
</feature>
<dbReference type="PANTHER" id="PTHR28008">
    <property type="entry name" value="DOMAIN PROTEIN, PUTATIVE (AFU_ORTHOLOGUE AFUA_3G10980)-RELATED"/>
    <property type="match status" value="1"/>
</dbReference>
<reference evidence="3 4" key="1">
    <citation type="submission" date="2018-11" db="EMBL/GenBank/DDBJ databases">
        <title>Sequencing the genomes of 1000 actinobacteria strains.</title>
        <authorList>
            <person name="Klenk H.-P."/>
        </authorList>
    </citation>
    <scope>NUCLEOTIDE SEQUENCE [LARGE SCALE GENOMIC DNA]</scope>
    <source>
        <strain evidence="3 4">DSM 9580</strain>
    </source>
</reference>
<evidence type="ECO:0000313" key="3">
    <source>
        <dbReference type="EMBL" id="ROR65846.1"/>
    </source>
</evidence>
<gene>
    <name evidence="3" type="ORF">EDD26_1216</name>
</gene>
<proteinExistence type="predicted"/>
<organism evidence="3 4">
    <name type="scientific">Agrococcus jenensis</name>
    <dbReference type="NCBI Taxonomy" id="46353"/>
    <lineage>
        <taxon>Bacteria</taxon>
        <taxon>Bacillati</taxon>
        <taxon>Actinomycetota</taxon>
        <taxon>Actinomycetes</taxon>
        <taxon>Micrococcales</taxon>
        <taxon>Microbacteriaceae</taxon>
        <taxon>Agrococcus</taxon>
    </lineage>
</organism>
<feature type="compositionally biased region" description="Gly residues" evidence="1">
    <location>
        <begin position="121"/>
        <end position="133"/>
    </location>
</feature>
<name>A0A3N2AS86_9MICO</name>
<feature type="region of interest" description="Disordered" evidence="1">
    <location>
        <begin position="116"/>
        <end position="140"/>
    </location>
</feature>
<dbReference type="RefSeq" id="WP_211333837.1">
    <property type="nucleotide sequence ID" value="NZ_RKHJ01000001.1"/>
</dbReference>